<dbReference type="Proteomes" id="UP000782843">
    <property type="component" value="Unassembled WGS sequence"/>
</dbReference>
<name>A0A955L399_9BACT</name>
<proteinExistence type="predicted"/>
<evidence type="ECO:0000313" key="1">
    <source>
        <dbReference type="EMBL" id="MCA9382074.1"/>
    </source>
</evidence>
<organism evidence="1 2">
    <name type="scientific">Candidatus Dojkabacteria bacterium</name>
    <dbReference type="NCBI Taxonomy" id="2099670"/>
    <lineage>
        <taxon>Bacteria</taxon>
        <taxon>Candidatus Dojkabacteria</taxon>
    </lineage>
</organism>
<accession>A0A955L399</accession>
<reference evidence="1" key="1">
    <citation type="submission" date="2020-04" db="EMBL/GenBank/DDBJ databases">
        <authorList>
            <person name="Zhang T."/>
        </authorList>
    </citation>
    <scope>NUCLEOTIDE SEQUENCE</scope>
    <source>
        <strain evidence="1">HKST-UBA10</strain>
    </source>
</reference>
<comment type="caution">
    <text evidence="1">The sequence shown here is derived from an EMBL/GenBank/DDBJ whole genome shotgun (WGS) entry which is preliminary data.</text>
</comment>
<reference evidence="1" key="2">
    <citation type="journal article" date="2021" name="Microbiome">
        <title>Successional dynamics and alternative stable states in a saline activated sludge microbial community over 9 years.</title>
        <authorList>
            <person name="Wang Y."/>
            <person name="Ye J."/>
            <person name="Ju F."/>
            <person name="Liu L."/>
            <person name="Boyd J.A."/>
            <person name="Deng Y."/>
            <person name="Parks D.H."/>
            <person name="Jiang X."/>
            <person name="Yin X."/>
            <person name="Woodcroft B.J."/>
            <person name="Tyson G.W."/>
            <person name="Hugenholtz P."/>
            <person name="Polz M.F."/>
            <person name="Zhang T."/>
        </authorList>
    </citation>
    <scope>NUCLEOTIDE SEQUENCE</scope>
    <source>
        <strain evidence="1">HKST-UBA10</strain>
    </source>
</reference>
<sequence length="224" mass="25734">MPISTQNFITIEEIKDDLVVLKTGNVSMVLETTALNFDLLSPREQDAKIFAFAGLLNSLNFRVQIIIRTQPVDLTSYIALLTRERNKATSPALRRQMTIYMQFVKNLVVRNEVLDKRFFIVIPYTSYDVQRTNVVKKMFGKKDKIVNVDRILESAKTKLYPRRDHIIKQLGRMNLTAKQLTTDELISVFYSIYNPGQAQFRKLKIKPGDLSSPIITSTEELTDG</sequence>
<protein>
    <submittedName>
        <fullName evidence="1">Uncharacterized protein</fullName>
    </submittedName>
</protein>
<evidence type="ECO:0000313" key="2">
    <source>
        <dbReference type="Proteomes" id="UP000782843"/>
    </source>
</evidence>
<dbReference type="EMBL" id="JAGQLG010000054">
    <property type="protein sequence ID" value="MCA9382074.1"/>
    <property type="molecule type" value="Genomic_DNA"/>
</dbReference>
<gene>
    <name evidence="1" type="ORF">KC660_01550</name>
</gene>
<dbReference type="AlphaFoldDB" id="A0A955L399"/>